<accession>A0A9D9N6X4</accession>
<evidence type="ECO:0000256" key="1">
    <source>
        <dbReference type="SAM" id="Phobius"/>
    </source>
</evidence>
<organism evidence="2 3">
    <name type="scientific">Candidatus Scybalomonas excrementavium</name>
    <dbReference type="NCBI Taxonomy" id="2840943"/>
    <lineage>
        <taxon>Bacteria</taxon>
        <taxon>Bacillati</taxon>
        <taxon>Bacillota</taxon>
        <taxon>Clostridia</taxon>
        <taxon>Lachnospirales</taxon>
        <taxon>Lachnospiraceae</taxon>
        <taxon>Lachnospiraceae incertae sedis</taxon>
        <taxon>Candidatus Scybalomonas</taxon>
    </lineage>
</organism>
<keyword evidence="1" id="KW-0812">Transmembrane</keyword>
<evidence type="ECO:0000313" key="3">
    <source>
        <dbReference type="Proteomes" id="UP000823618"/>
    </source>
</evidence>
<dbReference type="Proteomes" id="UP000823618">
    <property type="component" value="Unassembled WGS sequence"/>
</dbReference>
<comment type="caution">
    <text evidence="2">The sequence shown here is derived from an EMBL/GenBank/DDBJ whole genome shotgun (WGS) entry which is preliminary data.</text>
</comment>
<dbReference type="EMBL" id="JADIML010000073">
    <property type="protein sequence ID" value="MBO8462781.1"/>
    <property type="molecule type" value="Genomic_DNA"/>
</dbReference>
<keyword evidence="1" id="KW-0472">Membrane</keyword>
<name>A0A9D9N6X4_9FIRM</name>
<protein>
    <submittedName>
        <fullName evidence="2">DUF2194 domain-containing protein</fullName>
    </submittedName>
</protein>
<evidence type="ECO:0000313" key="2">
    <source>
        <dbReference type="EMBL" id="MBO8462781.1"/>
    </source>
</evidence>
<sequence>MKRGDKKQRQHQVKNSIYFYFLCIMLILLIAFIFIVNFTSFYGKEKRESLQKKEKVRQETQVIEAVKAKEEVKKEKEPSIYFLTNRESKSQKIIKAQLSNIKENYGITSSFQSIKNKEVELLIVDFKQYTNKQVQQLKKWNKQGMTLLFLEIPNDIELQNHTLKKLLGIKGEKGFIKAKGIRLSGDLFFGTIQEEEKKIEHVPYMVLRKQTEVFAHALLKDKTIQNEELPPLFWRYQPSIENGSVYVLSELLSNNQKGYLCITSILENIRENYLYPIINAYCVGIKGIPYTKKVESPMLEKRYGRDSLSIQFDIFMPQLLRMSEKYGVPLTLYSREYVKLQMVSDRRMKYYIEEFLERGSEIGQIDQRGNMQVDSPFYNQLMDWNDELSFQEQSIRQVNIPSFENDFEQIEPILLQSAESIRSLGFTCSVLDIDSILESNGKEKQDWKDISKQIETVLKIEKERYPWLDRVTISEAILRIQIFKLMEVSTKYSDTGIQAKIDNYAQRAWFYLSTQREIEEIEGGEITSIGNDKYLIKATDNHIKITYRK</sequence>
<keyword evidence="1" id="KW-1133">Transmembrane helix</keyword>
<proteinExistence type="predicted"/>
<reference evidence="2" key="1">
    <citation type="submission" date="2020-10" db="EMBL/GenBank/DDBJ databases">
        <authorList>
            <person name="Gilroy R."/>
        </authorList>
    </citation>
    <scope>NUCLEOTIDE SEQUENCE</scope>
    <source>
        <strain evidence="2">E3-2379</strain>
    </source>
</reference>
<gene>
    <name evidence="2" type="ORF">IAC13_02480</name>
</gene>
<dbReference type="AlphaFoldDB" id="A0A9D9N6X4"/>
<dbReference type="Pfam" id="PF09960">
    <property type="entry name" value="DUF2194"/>
    <property type="match status" value="1"/>
</dbReference>
<dbReference type="InterPro" id="IPR018695">
    <property type="entry name" value="DUF2194"/>
</dbReference>
<feature type="transmembrane region" description="Helical" evidence="1">
    <location>
        <begin position="20"/>
        <end position="43"/>
    </location>
</feature>
<reference evidence="2" key="2">
    <citation type="journal article" date="2021" name="PeerJ">
        <title>Extensive microbial diversity within the chicken gut microbiome revealed by metagenomics and culture.</title>
        <authorList>
            <person name="Gilroy R."/>
            <person name="Ravi A."/>
            <person name="Getino M."/>
            <person name="Pursley I."/>
            <person name="Horton D.L."/>
            <person name="Alikhan N.F."/>
            <person name="Baker D."/>
            <person name="Gharbi K."/>
            <person name="Hall N."/>
            <person name="Watson M."/>
            <person name="Adriaenssens E.M."/>
            <person name="Foster-Nyarko E."/>
            <person name="Jarju S."/>
            <person name="Secka A."/>
            <person name="Antonio M."/>
            <person name="Oren A."/>
            <person name="Chaudhuri R.R."/>
            <person name="La Ragione R."/>
            <person name="Hildebrand F."/>
            <person name="Pallen M.J."/>
        </authorList>
    </citation>
    <scope>NUCLEOTIDE SEQUENCE</scope>
    <source>
        <strain evidence="2">E3-2379</strain>
    </source>
</reference>